<dbReference type="UniPathway" id="UPA00164"/>
<dbReference type="CDD" id="cd11322">
    <property type="entry name" value="AmyAc_Glg_BE"/>
    <property type="match status" value="1"/>
</dbReference>
<dbReference type="EMBL" id="LR134523">
    <property type="protein sequence ID" value="VEJ34459.1"/>
    <property type="molecule type" value="Genomic_DNA"/>
</dbReference>
<dbReference type="NCBIfam" id="TIGR01515">
    <property type="entry name" value="branching_enzym"/>
    <property type="match status" value="1"/>
</dbReference>
<evidence type="ECO:0000256" key="10">
    <source>
        <dbReference type="ARBA" id="ARBA00023277"/>
    </source>
</evidence>
<keyword evidence="6" id="KW-0321">Glycogen metabolism</keyword>
<evidence type="ECO:0000256" key="2">
    <source>
        <dbReference type="ARBA" id="ARBA00002953"/>
    </source>
</evidence>
<dbReference type="InterPro" id="IPR006048">
    <property type="entry name" value="A-amylase/branching_C"/>
</dbReference>
<organism evidence="14 15">
    <name type="scientific">Aedoeadaptatus ivorii</name>
    <dbReference type="NCBI Taxonomy" id="54006"/>
    <lineage>
        <taxon>Bacteria</taxon>
        <taxon>Bacillati</taxon>
        <taxon>Bacillota</taxon>
        <taxon>Tissierellia</taxon>
        <taxon>Tissierellales</taxon>
        <taxon>Peptoniphilaceae</taxon>
        <taxon>Aedoeadaptatus</taxon>
    </lineage>
</organism>
<gene>
    <name evidence="14" type="primary">glgB</name>
    <name evidence="14" type="ORF">NCTC13079_00165</name>
</gene>
<proteinExistence type="inferred from homology"/>
<evidence type="ECO:0000256" key="3">
    <source>
        <dbReference type="ARBA" id="ARBA00004964"/>
    </source>
</evidence>
<reference evidence="14 15" key="1">
    <citation type="submission" date="2018-12" db="EMBL/GenBank/DDBJ databases">
        <authorList>
            <consortium name="Pathogen Informatics"/>
        </authorList>
    </citation>
    <scope>NUCLEOTIDE SEQUENCE [LARGE SCALE GENOMIC DNA]</scope>
    <source>
        <strain evidence="14 15">NCTC13079</strain>
    </source>
</reference>
<protein>
    <recommendedName>
        <fullName evidence="5 11">1,4-alpha-glucan branching enzyme</fullName>
        <ecNumber evidence="5 11">2.4.1.18</ecNumber>
    </recommendedName>
</protein>
<dbReference type="GO" id="GO:0003844">
    <property type="term" value="F:1,4-alpha-glucan branching enzyme activity"/>
    <property type="evidence" value="ECO:0007669"/>
    <property type="project" value="UniProtKB-UniRule"/>
</dbReference>
<dbReference type="InterPro" id="IPR006407">
    <property type="entry name" value="GlgB"/>
</dbReference>
<accession>A0A448UZZ7</accession>
<dbReference type="GO" id="GO:0004553">
    <property type="term" value="F:hydrolase activity, hydrolyzing O-glycosyl compounds"/>
    <property type="evidence" value="ECO:0007669"/>
    <property type="project" value="InterPro"/>
</dbReference>
<feature type="active site" description="Nucleophile" evidence="12">
    <location>
        <position position="291"/>
    </location>
</feature>
<dbReference type="InterPro" id="IPR006047">
    <property type="entry name" value="GH13_cat_dom"/>
</dbReference>
<keyword evidence="10" id="KW-0119">Carbohydrate metabolism</keyword>
<dbReference type="InterPro" id="IPR044143">
    <property type="entry name" value="GlgB_N_E_set_prok"/>
</dbReference>
<dbReference type="SUPFAM" id="SSF81296">
    <property type="entry name" value="E set domains"/>
    <property type="match status" value="1"/>
</dbReference>
<keyword evidence="15" id="KW-1185">Reference proteome</keyword>
<dbReference type="InterPro" id="IPR004193">
    <property type="entry name" value="Glyco_hydro_13_N"/>
</dbReference>
<evidence type="ECO:0000256" key="9">
    <source>
        <dbReference type="ARBA" id="ARBA00023056"/>
    </source>
</evidence>
<dbReference type="SMART" id="SM00642">
    <property type="entry name" value="Aamy"/>
    <property type="match status" value="1"/>
</dbReference>
<evidence type="ECO:0000259" key="13">
    <source>
        <dbReference type="SMART" id="SM00642"/>
    </source>
</evidence>
<dbReference type="OrthoDB" id="9800174at2"/>
<evidence type="ECO:0000256" key="1">
    <source>
        <dbReference type="ARBA" id="ARBA00000826"/>
    </source>
</evidence>
<dbReference type="PANTHER" id="PTHR43651:SF3">
    <property type="entry name" value="1,4-ALPHA-GLUCAN-BRANCHING ENZYME"/>
    <property type="match status" value="1"/>
</dbReference>
<comment type="catalytic activity">
    <reaction evidence="1">
        <text>Transfers a segment of a (1-&gt;4)-alpha-D-glucan chain to a primary hydroxy group in a similar glucan chain.</text>
        <dbReference type="EC" id="2.4.1.18"/>
    </reaction>
</comment>
<dbReference type="EC" id="2.4.1.18" evidence="5 11"/>
<keyword evidence="9" id="KW-0320">Glycogen biosynthesis</keyword>
<evidence type="ECO:0000256" key="8">
    <source>
        <dbReference type="ARBA" id="ARBA00022679"/>
    </source>
</evidence>
<dbReference type="InterPro" id="IPR013780">
    <property type="entry name" value="Glyco_hydro_b"/>
</dbReference>
<dbReference type="CDD" id="cd02855">
    <property type="entry name" value="E_set_GBE_prok_N"/>
    <property type="match status" value="1"/>
</dbReference>
<evidence type="ECO:0000256" key="12">
    <source>
        <dbReference type="PIRSR" id="PIRSR000463-1"/>
    </source>
</evidence>
<dbReference type="Gene3D" id="3.20.20.80">
    <property type="entry name" value="Glycosidases"/>
    <property type="match status" value="1"/>
</dbReference>
<evidence type="ECO:0000256" key="6">
    <source>
        <dbReference type="ARBA" id="ARBA00022600"/>
    </source>
</evidence>
<keyword evidence="8 14" id="KW-0808">Transferase</keyword>
<dbReference type="GO" id="GO:0005978">
    <property type="term" value="P:glycogen biosynthetic process"/>
    <property type="evidence" value="ECO:0007669"/>
    <property type="project" value="UniProtKB-UniRule"/>
</dbReference>
<dbReference type="Proteomes" id="UP000269544">
    <property type="component" value="Chromosome"/>
</dbReference>
<evidence type="ECO:0000313" key="14">
    <source>
        <dbReference type="EMBL" id="VEJ34459.1"/>
    </source>
</evidence>
<evidence type="ECO:0000256" key="4">
    <source>
        <dbReference type="ARBA" id="ARBA00009000"/>
    </source>
</evidence>
<dbReference type="GO" id="GO:0043169">
    <property type="term" value="F:cation binding"/>
    <property type="evidence" value="ECO:0007669"/>
    <property type="project" value="InterPro"/>
</dbReference>
<dbReference type="SUPFAM" id="SSF51445">
    <property type="entry name" value="(Trans)glycosidases"/>
    <property type="match status" value="1"/>
</dbReference>
<dbReference type="KEGG" id="piv:NCTC13079_00165"/>
<comment type="function">
    <text evidence="2">Catalyzes the formation of the alpha-1,6-glucosidic linkages in glycogen by scission of a 1,4-alpha-linked oligosaccharide from growing alpha-1,4-glucan chains and the subsequent attachment of the oligosaccharide to the alpha-1,6 position.</text>
</comment>
<dbReference type="Pfam" id="PF02922">
    <property type="entry name" value="CBM_48"/>
    <property type="match status" value="1"/>
</dbReference>
<evidence type="ECO:0000256" key="5">
    <source>
        <dbReference type="ARBA" id="ARBA00012541"/>
    </source>
</evidence>
<dbReference type="Pfam" id="PF00128">
    <property type="entry name" value="Alpha-amylase"/>
    <property type="match status" value="1"/>
</dbReference>
<evidence type="ECO:0000256" key="7">
    <source>
        <dbReference type="ARBA" id="ARBA00022676"/>
    </source>
</evidence>
<dbReference type="PANTHER" id="PTHR43651">
    <property type="entry name" value="1,4-ALPHA-GLUCAN-BRANCHING ENZYME"/>
    <property type="match status" value="1"/>
</dbReference>
<dbReference type="InterPro" id="IPR037439">
    <property type="entry name" value="Branching_enzy"/>
</dbReference>
<dbReference type="InterPro" id="IPR014756">
    <property type="entry name" value="Ig_E-set"/>
</dbReference>
<comment type="similarity">
    <text evidence="4">Belongs to the glycosyl hydrolase 13 family. GlgB subfamily.</text>
</comment>
<feature type="domain" description="Glycosyl hydrolase family 13 catalytic" evidence="13">
    <location>
        <begin position="136"/>
        <end position="485"/>
    </location>
</feature>
<evidence type="ECO:0000256" key="11">
    <source>
        <dbReference type="NCBIfam" id="TIGR01515"/>
    </source>
</evidence>
<dbReference type="InterPro" id="IPR013783">
    <property type="entry name" value="Ig-like_fold"/>
</dbReference>
<evidence type="ECO:0000313" key="15">
    <source>
        <dbReference type="Proteomes" id="UP000269544"/>
    </source>
</evidence>
<dbReference type="InterPro" id="IPR017853">
    <property type="entry name" value="GH"/>
</dbReference>
<dbReference type="Gene3D" id="2.60.40.10">
    <property type="entry name" value="Immunoglobulins"/>
    <property type="match status" value="1"/>
</dbReference>
<name>A0A448UZZ7_9FIRM</name>
<dbReference type="AlphaFoldDB" id="A0A448UZZ7"/>
<comment type="pathway">
    <text evidence="3">Glycan biosynthesis; glycogen biosynthesis.</text>
</comment>
<dbReference type="Gene3D" id="2.60.40.1180">
    <property type="entry name" value="Golgi alpha-mannosidase II"/>
    <property type="match status" value="1"/>
</dbReference>
<keyword evidence="7 14" id="KW-0328">Glycosyltransferase</keyword>
<dbReference type="RefSeq" id="WP_126464643.1">
    <property type="nucleotide sequence ID" value="NZ_LR134523.1"/>
</dbReference>
<feature type="active site" description="Proton donor" evidence="12">
    <location>
        <position position="341"/>
    </location>
</feature>
<sequence length="588" mass="68491">MRISYDPVDQYAAYLFKRGENVRSYELFGPHRKGKDMTFTLFAPRAHRVELASAYDDWQGIEMRRDETTGLFTVTVDMPLYTPYKYKIYGEDGLHWKADPFAFSSESIPGTASIALPLEDIPVGEILASPLQAIYEVHLGSWMRDGDRFLNYRELAHKLIDYVKDLHFSHVELLPIMEHPYDGSWGYQITGFFSVTGRYGTAEDFAYFVDYAHKNGIGVILDWTPAHFCKDEQGLRYLDGTPTYESDEAYYAENRIWDTMAFDYTKGHVQSFLFSSANFFCRYGIDGIRVDAVSYMLYKGFGERDTDTKNPDNHRSDTIYFLKELLARLHAEHPGLLMIAEESEDYRGLTKPLSEGGLGFDRKWNMGWMHDILDYMEMDPIYRQYHHDALTFPIMYSFNEKYILPFSHDEVVHGKKSLLDKMYGGYEEKFQQLRLLYLYMMAHPGEKLLFMGQEFGQFREWVDNEPLDWFLLDYDSHRSLRDYFKALMAVYRTNEALSNPREGFDGFRWDLVNAADISTIAFSRIGENQEIMAVMNFTPVGRNVRIAAKGDWRILFSTHMKEGAISNKDGYIDIQTDGYEGIYLLKEV</sequence>
<dbReference type="GO" id="GO:0005829">
    <property type="term" value="C:cytosol"/>
    <property type="evidence" value="ECO:0007669"/>
    <property type="project" value="TreeGrafter"/>
</dbReference>
<dbReference type="Pfam" id="PF02806">
    <property type="entry name" value="Alpha-amylase_C"/>
    <property type="match status" value="1"/>
</dbReference>
<dbReference type="NCBIfam" id="NF008967">
    <property type="entry name" value="PRK12313.1"/>
    <property type="match status" value="1"/>
</dbReference>
<dbReference type="PIRSF" id="PIRSF000463">
    <property type="entry name" value="GlgB"/>
    <property type="match status" value="1"/>
</dbReference>